<feature type="domain" description="Chalcone isomerase" evidence="2">
    <location>
        <begin position="59"/>
        <end position="204"/>
    </location>
</feature>
<dbReference type="AlphaFoldDB" id="A0A6N8FAD7"/>
<dbReference type="InterPro" id="IPR016087">
    <property type="entry name" value="Chalcone_isomerase"/>
</dbReference>
<evidence type="ECO:0000313" key="3">
    <source>
        <dbReference type="EMBL" id="MUH73423.1"/>
    </source>
</evidence>
<feature type="transmembrane region" description="Helical" evidence="1">
    <location>
        <begin position="20"/>
        <end position="39"/>
    </location>
</feature>
<sequence>MNYIQRELLTLKHEASRYCVISFAMLTMVLCSLPAFAQFKDEPENLSYSVQNQNLLLSNGKSFKATGQAEFSYLFWDVYNSTLFNAKGEFNKDSVWHEQGPVVLEIHYKRDIKAKDLIDSTVEQWQHLKISSADYEAYVTWLSETWPNLKKGDKLALLMYPDHSVFFYNNQFLSKQDNPAFGKTFLDIWLSVDTSEPKLRKQLLSL</sequence>
<proteinExistence type="predicted"/>
<keyword evidence="1" id="KW-0472">Membrane</keyword>
<protein>
    <recommendedName>
        <fullName evidence="2">Chalcone isomerase domain-containing protein</fullName>
    </recommendedName>
</protein>
<evidence type="ECO:0000256" key="1">
    <source>
        <dbReference type="SAM" id="Phobius"/>
    </source>
</evidence>
<keyword evidence="4" id="KW-1185">Reference proteome</keyword>
<evidence type="ECO:0000313" key="4">
    <source>
        <dbReference type="Proteomes" id="UP000439994"/>
    </source>
</evidence>
<dbReference type="RefSeq" id="WP_155696686.1">
    <property type="nucleotide sequence ID" value="NZ_WOCD01000005.1"/>
</dbReference>
<organism evidence="3 4">
    <name type="scientific">Psychrosphaera haliotis</name>
    <dbReference type="NCBI Taxonomy" id="555083"/>
    <lineage>
        <taxon>Bacteria</taxon>
        <taxon>Pseudomonadati</taxon>
        <taxon>Pseudomonadota</taxon>
        <taxon>Gammaproteobacteria</taxon>
        <taxon>Alteromonadales</taxon>
        <taxon>Pseudoalteromonadaceae</taxon>
        <taxon>Psychrosphaera</taxon>
    </lineage>
</organism>
<dbReference type="EMBL" id="WOCD01000005">
    <property type="protein sequence ID" value="MUH73423.1"/>
    <property type="molecule type" value="Genomic_DNA"/>
</dbReference>
<name>A0A6N8FAD7_9GAMM</name>
<gene>
    <name evidence="3" type="ORF">GNP35_13585</name>
</gene>
<reference evidence="3 4" key="1">
    <citation type="submission" date="2019-11" db="EMBL/GenBank/DDBJ databases">
        <title>P. haliotis isolates from Z. marina roots.</title>
        <authorList>
            <person name="Cohen M."/>
            <person name="Jospin G."/>
            <person name="Eisen J.A."/>
            <person name="Coil D.A."/>
        </authorList>
    </citation>
    <scope>NUCLEOTIDE SEQUENCE [LARGE SCALE GENOMIC DNA]</scope>
    <source>
        <strain evidence="3 4">UCD-MCMsp1aY</strain>
    </source>
</reference>
<dbReference type="Proteomes" id="UP000439994">
    <property type="component" value="Unassembled WGS sequence"/>
</dbReference>
<evidence type="ECO:0000259" key="2">
    <source>
        <dbReference type="Pfam" id="PF16036"/>
    </source>
</evidence>
<comment type="caution">
    <text evidence="3">The sequence shown here is derived from an EMBL/GenBank/DDBJ whole genome shotgun (WGS) entry which is preliminary data.</text>
</comment>
<dbReference type="Pfam" id="PF16036">
    <property type="entry name" value="Chalcone_3"/>
    <property type="match status" value="1"/>
</dbReference>
<accession>A0A6N8FAD7</accession>
<keyword evidence="1" id="KW-1133">Transmembrane helix</keyword>
<keyword evidence="1" id="KW-0812">Transmembrane</keyword>
<dbReference type="OrthoDB" id="8527419at2"/>